<evidence type="ECO:0000313" key="1">
    <source>
        <dbReference type="EMBL" id="KAF2190484.1"/>
    </source>
</evidence>
<dbReference type="Proteomes" id="UP000800200">
    <property type="component" value="Unassembled WGS sequence"/>
</dbReference>
<sequence length="213" mass="24824">MNLTHRVLSKQKFRTFNCSYSSQCKTFISHQVLVDRQHPLHSAHQRRQAERERLGLWWHVTVGANSSKTKVVRSWLRRRLRNAFIEELKKRGFDQDGRVTNKREERGRRGMLEELPKLGETGSLKGSLRLHANNALVSAKYEDVRQETAKVVDALVQGLKAEEDNSKNVMDRRQIQPQSNICQMQWGRKRVRRISQSSKLLEGRRKNAVAIDT</sequence>
<proteinExistence type="predicted"/>
<protein>
    <submittedName>
        <fullName evidence="1">Uncharacterized protein</fullName>
    </submittedName>
</protein>
<dbReference type="OrthoDB" id="5238363at2759"/>
<accession>A0A6A6EFI1</accession>
<name>A0A6A6EFI1_9PEZI</name>
<keyword evidence="2" id="KW-1185">Reference proteome</keyword>
<dbReference type="AlphaFoldDB" id="A0A6A6EFI1"/>
<evidence type="ECO:0000313" key="2">
    <source>
        <dbReference type="Proteomes" id="UP000800200"/>
    </source>
</evidence>
<reference evidence="1" key="1">
    <citation type="journal article" date="2020" name="Stud. Mycol.">
        <title>101 Dothideomycetes genomes: a test case for predicting lifestyles and emergence of pathogens.</title>
        <authorList>
            <person name="Haridas S."/>
            <person name="Albert R."/>
            <person name="Binder M."/>
            <person name="Bloem J."/>
            <person name="Labutti K."/>
            <person name="Salamov A."/>
            <person name="Andreopoulos B."/>
            <person name="Baker S."/>
            <person name="Barry K."/>
            <person name="Bills G."/>
            <person name="Bluhm B."/>
            <person name="Cannon C."/>
            <person name="Castanera R."/>
            <person name="Culley D."/>
            <person name="Daum C."/>
            <person name="Ezra D."/>
            <person name="Gonzalez J."/>
            <person name="Henrissat B."/>
            <person name="Kuo A."/>
            <person name="Liang C."/>
            <person name="Lipzen A."/>
            <person name="Lutzoni F."/>
            <person name="Magnuson J."/>
            <person name="Mondo S."/>
            <person name="Nolan M."/>
            <person name="Ohm R."/>
            <person name="Pangilinan J."/>
            <person name="Park H.-J."/>
            <person name="Ramirez L."/>
            <person name="Alfaro M."/>
            <person name="Sun H."/>
            <person name="Tritt A."/>
            <person name="Yoshinaga Y."/>
            <person name="Zwiers L.-H."/>
            <person name="Turgeon B."/>
            <person name="Goodwin S."/>
            <person name="Spatafora J."/>
            <person name="Crous P."/>
            <person name="Grigoriev I."/>
        </authorList>
    </citation>
    <scope>NUCLEOTIDE SEQUENCE</scope>
    <source>
        <strain evidence="1">CBS 207.26</strain>
    </source>
</reference>
<dbReference type="EMBL" id="ML994618">
    <property type="protein sequence ID" value="KAF2190484.1"/>
    <property type="molecule type" value="Genomic_DNA"/>
</dbReference>
<gene>
    <name evidence="1" type="ORF">K469DRAFT_721347</name>
</gene>
<organism evidence="1 2">
    <name type="scientific">Zopfia rhizophila CBS 207.26</name>
    <dbReference type="NCBI Taxonomy" id="1314779"/>
    <lineage>
        <taxon>Eukaryota</taxon>
        <taxon>Fungi</taxon>
        <taxon>Dikarya</taxon>
        <taxon>Ascomycota</taxon>
        <taxon>Pezizomycotina</taxon>
        <taxon>Dothideomycetes</taxon>
        <taxon>Dothideomycetes incertae sedis</taxon>
        <taxon>Zopfiaceae</taxon>
        <taxon>Zopfia</taxon>
    </lineage>
</organism>